<dbReference type="PROSITE" id="PS50850">
    <property type="entry name" value="MFS"/>
    <property type="match status" value="1"/>
</dbReference>
<evidence type="ECO:0000259" key="5">
    <source>
        <dbReference type="PROSITE" id="PS50850"/>
    </source>
</evidence>
<proteinExistence type="predicted"/>
<evidence type="ECO:0000256" key="2">
    <source>
        <dbReference type="ARBA" id="ARBA00022989"/>
    </source>
</evidence>
<evidence type="ECO:0000256" key="3">
    <source>
        <dbReference type="ARBA" id="ARBA00023136"/>
    </source>
</evidence>
<dbReference type="EMBL" id="QEOB01000002">
    <property type="protein sequence ID" value="PVX86392.1"/>
    <property type="molecule type" value="Genomic_DNA"/>
</dbReference>
<feature type="transmembrane region" description="Helical" evidence="4">
    <location>
        <begin position="127"/>
        <end position="145"/>
    </location>
</feature>
<dbReference type="InterPro" id="IPR036259">
    <property type="entry name" value="MFS_trans_sf"/>
</dbReference>
<feature type="transmembrane region" description="Helical" evidence="4">
    <location>
        <begin position="157"/>
        <end position="177"/>
    </location>
</feature>
<keyword evidence="7" id="KW-1185">Reference proteome</keyword>
<feature type="transmembrane region" description="Helical" evidence="4">
    <location>
        <begin position="242"/>
        <end position="260"/>
    </location>
</feature>
<dbReference type="InterPro" id="IPR011701">
    <property type="entry name" value="MFS"/>
</dbReference>
<organism evidence="6 7">
    <name type="scientific">Paraburkholderia unamae</name>
    <dbReference type="NCBI Taxonomy" id="219649"/>
    <lineage>
        <taxon>Bacteria</taxon>
        <taxon>Pseudomonadati</taxon>
        <taxon>Pseudomonadota</taxon>
        <taxon>Betaproteobacteria</taxon>
        <taxon>Burkholderiales</taxon>
        <taxon>Burkholderiaceae</taxon>
        <taxon>Paraburkholderia</taxon>
    </lineage>
</organism>
<feature type="domain" description="Major facilitator superfamily (MFS) profile" evidence="5">
    <location>
        <begin position="1"/>
        <end position="377"/>
    </location>
</feature>
<comment type="caution">
    <text evidence="6">The sequence shown here is derived from an EMBL/GenBank/DDBJ whole genome shotgun (WGS) entry which is preliminary data.</text>
</comment>
<reference evidence="6 7" key="1">
    <citation type="submission" date="2018-05" db="EMBL/GenBank/DDBJ databases">
        <title>Genomic Encyclopedia of Type Strains, Phase IV (KMG-V): Genome sequencing to study the core and pangenomes of soil and plant-associated prokaryotes.</title>
        <authorList>
            <person name="Whitman W."/>
        </authorList>
    </citation>
    <scope>NUCLEOTIDE SEQUENCE [LARGE SCALE GENOMIC DNA]</scope>
    <source>
        <strain evidence="6 7">SCZa-39</strain>
    </source>
</reference>
<evidence type="ECO:0000256" key="1">
    <source>
        <dbReference type="ARBA" id="ARBA00022692"/>
    </source>
</evidence>
<feature type="transmembrane region" description="Helical" evidence="4">
    <location>
        <begin position="357"/>
        <end position="376"/>
    </location>
</feature>
<evidence type="ECO:0000313" key="7">
    <source>
        <dbReference type="Proteomes" id="UP000245712"/>
    </source>
</evidence>
<keyword evidence="2 4" id="KW-1133">Transmembrane helix</keyword>
<dbReference type="PANTHER" id="PTHR42910">
    <property type="entry name" value="TRANSPORTER SCO4007-RELATED"/>
    <property type="match status" value="1"/>
</dbReference>
<dbReference type="Proteomes" id="UP000245712">
    <property type="component" value="Unassembled WGS sequence"/>
</dbReference>
<evidence type="ECO:0000256" key="4">
    <source>
        <dbReference type="SAM" id="Phobius"/>
    </source>
</evidence>
<accession>A0ABX5KX99</accession>
<feature type="transmembrane region" description="Helical" evidence="4">
    <location>
        <begin position="41"/>
        <end position="61"/>
    </location>
</feature>
<dbReference type="SUPFAM" id="SSF103473">
    <property type="entry name" value="MFS general substrate transporter"/>
    <property type="match status" value="1"/>
</dbReference>
<dbReference type="Gene3D" id="1.20.1250.20">
    <property type="entry name" value="MFS general substrate transporter like domains"/>
    <property type="match status" value="1"/>
</dbReference>
<feature type="transmembrane region" description="Helical" evidence="4">
    <location>
        <begin position="82"/>
        <end position="107"/>
    </location>
</feature>
<feature type="transmembrane region" description="Helical" evidence="4">
    <location>
        <begin position="208"/>
        <end position="230"/>
    </location>
</feature>
<name>A0ABX5KX99_9BURK</name>
<feature type="transmembrane region" description="Helical" evidence="4">
    <location>
        <begin position="272"/>
        <end position="303"/>
    </location>
</feature>
<dbReference type="InterPro" id="IPR020846">
    <property type="entry name" value="MFS_dom"/>
</dbReference>
<sequence length="383" mass="40028">MRRVFSILAIIAGTAIANIYYNQPLLESIQRSFPGYASWTGAVPAATQIGFATGMLLFAPLGDKLDRRRLIEWQTAGVCISLLIAALAPTLLTLIGASFLLGVFATLAQQAGPFAAEVAHPARRGQAVGTVMSGLLIGILLARTVSGSIGQYLGWRAVFGAAIVAMAALAIVVRHALPASQPTSALPYGKLLASLWDLAVELRGLREAALIGASLFAAFSLFWSTLALLLADAPFHLGSQSAGLFGIVGLVGALAAPWAGKLADRRGPRTAIWLAILLIATSFLILLACASSLTGLTIGVIVLDAGLQVMQTPNQSRVFALKPEARSRLNTVYMVCYFSGGALGSAVGAYAWPRFHWVGVCVAGMAFTAFAAIIHVRSGSPGR</sequence>
<keyword evidence="3 4" id="KW-0472">Membrane</keyword>
<gene>
    <name evidence="6" type="ORF">C7402_102228</name>
</gene>
<dbReference type="PANTHER" id="PTHR42910:SF1">
    <property type="entry name" value="MAJOR FACILITATOR SUPERFAMILY (MFS) PROFILE DOMAIN-CONTAINING PROTEIN"/>
    <property type="match status" value="1"/>
</dbReference>
<feature type="transmembrane region" description="Helical" evidence="4">
    <location>
        <begin position="332"/>
        <end position="351"/>
    </location>
</feature>
<keyword evidence="1 4" id="KW-0812">Transmembrane</keyword>
<dbReference type="Pfam" id="PF07690">
    <property type="entry name" value="MFS_1"/>
    <property type="match status" value="1"/>
</dbReference>
<protein>
    <submittedName>
        <fullName evidence="6">MFS family arabinose efflux permease</fullName>
    </submittedName>
</protein>
<dbReference type="CDD" id="cd17324">
    <property type="entry name" value="MFS_NepI_like"/>
    <property type="match status" value="1"/>
</dbReference>
<evidence type="ECO:0000313" key="6">
    <source>
        <dbReference type="EMBL" id="PVX86392.1"/>
    </source>
</evidence>